<evidence type="ECO:0000256" key="2">
    <source>
        <dbReference type="ARBA" id="ARBA00023235"/>
    </source>
</evidence>
<sequence length="164" mass="18094">MPFVHIRVAGKEITPAHVMHLQKEATRLMATIMHKKAELTAVLVERSEHADWSIGGQSVPVAGHFDVKVTAGTNTAEEKAAFVAHANKLLREVLGPELPVATYVVIHEIGADAWGYDGRTQEARRLSVDPVKRSTVEPSVMRRTGVPEMLMAVVRLITFQPRTQ</sequence>
<keyword evidence="2" id="KW-0413">Isomerase</keyword>
<evidence type="ECO:0000259" key="3">
    <source>
        <dbReference type="Pfam" id="PF01361"/>
    </source>
</evidence>
<name>A0AA44F6X5_AGRTU</name>
<evidence type="ECO:0000256" key="1">
    <source>
        <dbReference type="ARBA" id="ARBA00006723"/>
    </source>
</evidence>
<protein>
    <submittedName>
        <fullName evidence="4">4-oxalocrotonate tautomerase</fullName>
    </submittedName>
</protein>
<comment type="caution">
    <text evidence="4">The sequence shown here is derived from an EMBL/GenBank/DDBJ whole genome shotgun (WGS) entry which is preliminary data.</text>
</comment>
<feature type="domain" description="4-oxalocrotonate tautomerase-like" evidence="3">
    <location>
        <begin position="66"/>
        <end position="119"/>
    </location>
</feature>
<dbReference type="AlphaFoldDB" id="A0AA44F6X5"/>
<dbReference type="Pfam" id="PF01361">
    <property type="entry name" value="Tautomerase"/>
    <property type="match status" value="1"/>
</dbReference>
<accession>A0AA44F6X5</accession>
<evidence type="ECO:0000313" key="5">
    <source>
        <dbReference type="Proteomes" id="UP000702952"/>
    </source>
</evidence>
<proteinExistence type="inferred from homology"/>
<dbReference type="Gene3D" id="3.30.429.10">
    <property type="entry name" value="Macrophage Migration Inhibitory Factor"/>
    <property type="match status" value="2"/>
</dbReference>
<dbReference type="InterPro" id="IPR004370">
    <property type="entry name" value="4-OT-like_dom"/>
</dbReference>
<reference evidence="4" key="1">
    <citation type="journal article" date="2020" name="Science">
        <title>Unexpected conservation and global transmission of agrobacterial virulence plasmids.</title>
        <authorList>
            <person name="Weisberg A.J."/>
            <person name="Davis E.W. 2nd"/>
            <person name="Tabima J."/>
            <person name="Belcher M.S."/>
            <person name="Miller M."/>
            <person name="Kuo C.H."/>
            <person name="Loper J.E."/>
            <person name="Grunwald N.J."/>
            <person name="Putnam M.L."/>
            <person name="Chang J.H."/>
        </authorList>
    </citation>
    <scope>NUCLEOTIDE SEQUENCE</scope>
    <source>
        <strain evidence="4">17-1853-1a</strain>
    </source>
</reference>
<dbReference type="Proteomes" id="UP000702952">
    <property type="component" value="Unassembled WGS sequence"/>
</dbReference>
<dbReference type="SUPFAM" id="SSF55331">
    <property type="entry name" value="Tautomerase/MIF"/>
    <property type="match status" value="1"/>
</dbReference>
<dbReference type="RefSeq" id="WP_174019034.1">
    <property type="nucleotide sequence ID" value="NZ_JAAMAW010000021.1"/>
</dbReference>
<dbReference type="InterPro" id="IPR014347">
    <property type="entry name" value="Tautomerase/MIF_sf"/>
</dbReference>
<dbReference type="PANTHER" id="PTHR35530">
    <property type="entry name" value="TAUTOMERASE-RELATED"/>
    <property type="match status" value="1"/>
</dbReference>
<organism evidence="4 5">
    <name type="scientific">Agrobacterium tumefaciens</name>
    <dbReference type="NCBI Taxonomy" id="358"/>
    <lineage>
        <taxon>Bacteria</taxon>
        <taxon>Pseudomonadati</taxon>
        <taxon>Pseudomonadota</taxon>
        <taxon>Alphaproteobacteria</taxon>
        <taxon>Hyphomicrobiales</taxon>
        <taxon>Rhizobiaceae</taxon>
        <taxon>Rhizobium/Agrobacterium group</taxon>
        <taxon>Agrobacterium</taxon>
        <taxon>Agrobacterium tumefaciens complex</taxon>
    </lineage>
</organism>
<dbReference type="GO" id="GO:0016853">
    <property type="term" value="F:isomerase activity"/>
    <property type="evidence" value="ECO:0007669"/>
    <property type="project" value="UniProtKB-KW"/>
</dbReference>
<dbReference type="PANTHER" id="PTHR35530:SF1">
    <property type="entry name" value="2-HYDROXYMUCONATE TAUTOMERASE"/>
    <property type="match status" value="1"/>
</dbReference>
<dbReference type="EMBL" id="JAAMAY010000027">
    <property type="protein sequence ID" value="NTC29775.1"/>
    <property type="molecule type" value="Genomic_DNA"/>
</dbReference>
<comment type="similarity">
    <text evidence="1">Belongs to the 4-oxalocrotonate tautomerase family.</text>
</comment>
<gene>
    <name evidence="4" type="ORF">G6M46_16715</name>
</gene>
<evidence type="ECO:0000313" key="4">
    <source>
        <dbReference type="EMBL" id="NTC29775.1"/>
    </source>
</evidence>